<evidence type="ECO:0000256" key="1">
    <source>
        <dbReference type="ARBA" id="ARBA00007913"/>
    </source>
</evidence>
<dbReference type="Pfam" id="PF13086">
    <property type="entry name" value="AAA_11"/>
    <property type="match status" value="1"/>
</dbReference>
<evidence type="ECO:0000259" key="8">
    <source>
        <dbReference type="Pfam" id="PF18741"/>
    </source>
</evidence>
<evidence type="ECO:0000259" key="6">
    <source>
        <dbReference type="Pfam" id="PF13086"/>
    </source>
</evidence>
<dbReference type="GO" id="GO:0016787">
    <property type="term" value="F:hydrolase activity"/>
    <property type="evidence" value="ECO:0007669"/>
    <property type="project" value="UniProtKB-KW"/>
</dbReference>
<evidence type="ECO:0000313" key="9">
    <source>
        <dbReference type="EMBL" id="EJF43650.1"/>
    </source>
</evidence>
<evidence type="ECO:0000256" key="2">
    <source>
        <dbReference type="ARBA" id="ARBA00022741"/>
    </source>
</evidence>
<dbReference type="InterPro" id="IPR047187">
    <property type="entry name" value="SF1_C_Upf1"/>
</dbReference>
<reference evidence="9 10" key="1">
    <citation type="submission" date="2012-05" db="EMBL/GenBank/DDBJ databases">
        <authorList>
            <person name="Harkins D.M."/>
            <person name="Madupu R."/>
            <person name="Durkin A.S."/>
            <person name="Torralba M."/>
            <person name="Methe B."/>
            <person name="Sutton G.G."/>
            <person name="Nelson K.E."/>
        </authorList>
    </citation>
    <scope>NUCLEOTIDE SEQUENCE [LARGE SCALE GENOMIC DNA]</scope>
    <source>
        <strain evidence="9 10">F0490</strain>
    </source>
</reference>
<dbReference type="GO" id="GO:0043139">
    <property type="term" value="F:5'-3' DNA helicase activity"/>
    <property type="evidence" value="ECO:0007669"/>
    <property type="project" value="TreeGrafter"/>
</dbReference>
<feature type="domain" description="DNA2/NAM7 helicase-like C-terminal" evidence="7">
    <location>
        <begin position="214"/>
        <end position="417"/>
    </location>
</feature>
<dbReference type="Pfam" id="PF18741">
    <property type="entry name" value="MTES_1575"/>
    <property type="match status" value="1"/>
</dbReference>
<evidence type="ECO:0000313" key="10">
    <source>
        <dbReference type="Proteomes" id="UP000004578"/>
    </source>
</evidence>
<keyword evidence="2" id="KW-0547">Nucleotide-binding</keyword>
<feature type="non-terminal residue" evidence="9">
    <location>
        <position position="1"/>
    </location>
</feature>
<dbReference type="EMBL" id="AKFS01000192">
    <property type="protein sequence ID" value="EJF43650.1"/>
    <property type="molecule type" value="Genomic_DNA"/>
</dbReference>
<feature type="domain" description="DNA2/NAM7 helicase helicase" evidence="6">
    <location>
        <begin position="155"/>
        <end position="198"/>
    </location>
</feature>
<organism evidence="9 10">
    <name type="scientific">Schaalia georgiae F0490</name>
    <dbReference type="NCBI Taxonomy" id="1125717"/>
    <lineage>
        <taxon>Bacteria</taxon>
        <taxon>Bacillati</taxon>
        <taxon>Actinomycetota</taxon>
        <taxon>Actinomycetes</taxon>
        <taxon>Actinomycetales</taxon>
        <taxon>Actinomycetaceae</taxon>
        <taxon>Schaalia</taxon>
    </lineage>
</organism>
<gene>
    <name evidence="9" type="ORF">HMPREF1317_2014</name>
</gene>
<dbReference type="Gene3D" id="3.40.50.300">
    <property type="entry name" value="P-loop containing nucleotide triphosphate hydrolases"/>
    <property type="match status" value="2"/>
</dbReference>
<dbReference type="InterPro" id="IPR041677">
    <property type="entry name" value="DNA2/NAM7_AAA_11"/>
</dbReference>
<dbReference type="InterPro" id="IPR041679">
    <property type="entry name" value="DNA2/NAM7-like_C"/>
</dbReference>
<dbReference type="AlphaFoldDB" id="J1HD66"/>
<protein>
    <submittedName>
        <fullName evidence="9">AAA domain protein</fullName>
    </submittedName>
</protein>
<dbReference type="Pfam" id="PF13087">
    <property type="entry name" value="AAA_12"/>
    <property type="match status" value="1"/>
</dbReference>
<keyword evidence="5" id="KW-0067">ATP-binding</keyword>
<dbReference type="Proteomes" id="UP000004578">
    <property type="component" value="Unassembled WGS sequence"/>
</dbReference>
<name>J1HD66_9ACTO</name>
<proteinExistence type="inferred from homology"/>
<dbReference type="InterPro" id="IPR049468">
    <property type="entry name" value="Restrct_endonuc-II-like_dom"/>
</dbReference>
<feature type="domain" description="Restriction endonuclease type II-like" evidence="8">
    <location>
        <begin position="466"/>
        <end position="562"/>
    </location>
</feature>
<dbReference type="SUPFAM" id="SSF52540">
    <property type="entry name" value="P-loop containing nucleoside triphosphate hydrolases"/>
    <property type="match status" value="1"/>
</dbReference>
<keyword evidence="10" id="KW-1185">Reference proteome</keyword>
<sequence length="585" mass="63903">AHSALERALEPLVRLGLVDAAAQVRERQIGPFALATALEVGLARATIDQRLRHGPLRAFTRAVHEHSADAYADDLASLRALLPQGLIARALASHRERLEGQGMRLDDLKRELARRVRARGIRDLVGEYGDLITDITPCVLVSPDSVARFFPAERQDFDVVVFDEASQITVASAIGAMGRGRSAIVCGDSNQMPPTSFAKLSREAEDAGGFPDEESILTECVSAHVPRAWLSWHYRSQDEALIAFSNRQYYGGRLSSFPSPRPPASAPGRGGGVSMRLVEGRFIRSVPRGGDRRTLRTNPEEAAAIVAEVRARFATEASPSIGVVTFNLPQRDLVETRLRDLDDPRITASLDADDGLFVKNLENVQGDERDTILFSVAFAHDESGRVPLNFGPLNLPGGERRLNVAVTRARREVVVFASFEPDELEAERSQSRGLRDLKEYLRLARLGPDEYARRSPRLPEPDDHREQIAARLRGAGAVVSTDVGLSDFRIDLVLSPGHDPGAPSLAVLLDGRGWAARGTVYDRDVLPRSVLSGLMGWPGVERVWLPDWVADPQGVVDRLMGRLEEAWARAEGGRRSVSPPGGPAG</sequence>
<dbReference type="PANTHER" id="PTHR43788:SF8">
    <property type="entry name" value="DNA-BINDING PROTEIN SMUBP-2"/>
    <property type="match status" value="1"/>
</dbReference>
<keyword evidence="3" id="KW-0378">Hydrolase</keyword>
<comment type="similarity">
    <text evidence="1">Belongs to the DNA2/NAM7 helicase family.</text>
</comment>
<evidence type="ECO:0000259" key="7">
    <source>
        <dbReference type="Pfam" id="PF13087"/>
    </source>
</evidence>
<comment type="caution">
    <text evidence="9">The sequence shown here is derived from an EMBL/GenBank/DDBJ whole genome shotgun (WGS) entry which is preliminary data.</text>
</comment>
<dbReference type="CDD" id="cd18808">
    <property type="entry name" value="SF1_C_Upf1"/>
    <property type="match status" value="1"/>
</dbReference>
<dbReference type="PANTHER" id="PTHR43788">
    <property type="entry name" value="DNA2/NAM7 HELICASE FAMILY MEMBER"/>
    <property type="match status" value="1"/>
</dbReference>
<dbReference type="RefSeq" id="WP_005870557.1">
    <property type="nucleotide sequence ID" value="NZ_AKFS01000192.1"/>
</dbReference>
<dbReference type="InterPro" id="IPR050534">
    <property type="entry name" value="Coronavir_polyprotein_1ab"/>
</dbReference>
<dbReference type="InterPro" id="IPR027417">
    <property type="entry name" value="P-loop_NTPase"/>
</dbReference>
<evidence type="ECO:0000256" key="4">
    <source>
        <dbReference type="ARBA" id="ARBA00022806"/>
    </source>
</evidence>
<evidence type="ECO:0000256" key="5">
    <source>
        <dbReference type="ARBA" id="ARBA00022840"/>
    </source>
</evidence>
<dbReference type="PATRIC" id="fig|1125717.3.peg.1230"/>
<dbReference type="GO" id="GO:0005524">
    <property type="term" value="F:ATP binding"/>
    <property type="evidence" value="ECO:0007669"/>
    <property type="project" value="UniProtKB-KW"/>
</dbReference>
<evidence type="ECO:0000256" key="3">
    <source>
        <dbReference type="ARBA" id="ARBA00022801"/>
    </source>
</evidence>
<accession>J1HD66</accession>
<keyword evidence="4" id="KW-0347">Helicase</keyword>